<keyword evidence="3" id="KW-0378">Hydrolase</keyword>
<keyword evidence="6" id="KW-0012">Acyltransferase</keyword>
<accession>A0A5C6AEW4</accession>
<reference evidence="6 7" key="1">
    <citation type="submission" date="2019-02" db="EMBL/GenBank/DDBJ databases">
        <title>Deep-cultivation of Planctomycetes and their phenomic and genomic characterization uncovers novel biology.</title>
        <authorList>
            <person name="Wiegand S."/>
            <person name="Jogler M."/>
            <person name="Boedeker C."/>
            <person name="Pinto D."/>
            <person name="Vollmers J."/>
            <person name="Rivas-Marin E."/>
            <person name="Kohn T."/>
            <person name="Peeters S.H."/>
            <person name="Heuer A."/>
            <person name="Rast P."/>
            <person name="Oberbeckmann S."/>
            <person name="Bunk B."/>
            <person name="Jeske O."/>
            <person name="Meyerdierks A."/>
            <person name="Storesund J.E."/>
            <person name="Kallscheuer N."/>
            <person name="Luecker S."/>
            <person name="Lage O.M."/>
            <person name="Pohl T."/>
            <person name="Merkel B.J."/>
            <person name="Hornburger P."/>
            <person name="Mueller R.-W."/>
            <person name="Bruemmer F."/>
            <person name="Labrenz M."/>
            <person name="Spormann A.M."/>
            <person name="Op Den Camp H."/>
            <person name="Overmann J."/>
            <person name="Amann R."/>
            <person name="Jetten M.S.M."/>
            <person name="Mascher T."/>
            <person name="Medema M.H."/>
            <person name="Devos D.P."/>
            <person name="Kaster A.-K."/>
            <person name="Ovreas L."/>
            <person name="Rohde M."/>
            <person name="Galperin M.Y."/>
            <person name="Jogler C."/>
        </authorList>
    </citation>
    <scope>NUCLEOTIDE SEQUENCE [LARGE SCALE GENOMIC DNA]</scope>
    <source>
        <strain evidence="6 7">Pla108</strain>
    </source>
</reference>
<dbReference type="OrthoDB" id="9781342at2"/>
<dbReference type="EMBL" id="SJPR01000002">
    <property type="protein sequence ID" value="TWT97725.1"/>
    <property type="molecule type" value="Genomic_DNA"/>
</dbReference>
<comment type="similarity">
    <text evidence="1">Belongs to the gamma-glutamyltransferase family.</text>
</comment>
<comment type="caution">
    <text evidence="6">The sequence shown here is derived from an EMBL/GenBank/DDBJ whole genome shotgun (WGS) entry which is preliminary data.</text>
</comment>
<dbReference type="RefSeq" id="WP_146444636.1">
    <property type="nucleotide sequence ID" value="NZ_SJPR01000002.1"/>
</dbReference>
<evidence type="ECO:0000313" key="7">
    <source>
        <dbReference type="Proteomes" id="UP000317421"/>
    </source>
</evidence>
<evidence type="ECO:0000256" key="3">
    <source>
        <dbReference type="ARBA" id="ARBA00022801"/>
    </source>
</evidence>
<dbReference type="Proteomes" id="UP000317421">
    <property type="component" value="Unassembled WGS sequence"/>
</dbReference>
<sequence length="563" mass="58690" precursor="true">MRFVLIGFSVAVAVGICVSAATAELTAVCRDYAVTSGHPDSTRIGVAVLRAGGNVVDAAVATSLALGVAEPYGSGIGGKAMLLYREAATGKVYSLEAMCQAPAGLDADAFAKLRRQDRYYGYRAVAIPGLVACLGEAHRQWGSRPWGELVLPAAELAGDGVVVSPPMYSLMRPKRNLLRRDSEAAAMFLADGETPPVGALMRYPALAATLREIAQGGPRAFYEGPIAEQMVDACQAGGSPMTLGDLKNYEVRQGSPLVADWEGYRLATSPPPLTGGTTVLATLRALEGVAGLQACAERNASYIDLVGRALLVLYPAISRTIADSEAADDDAAWLVSTEGADAARAAADQLNPASPAVPDISPGGVTADDTPQASTTHLIVADRAGNVVCLTQSLSYHMGAGVVAPGVGVLFNNSMSNFSTRSPEGVNYVAPGKRERSTIAPVIATRDGQPVLAMGIPGGQRIPTTMIQLLIDHLQLGTPLRTTFDRSRFHVVRAVSSNEPPNLIDLEAGSAAELGPQLESLGYRVARHAADGHYFGGGSAVRWTPTGLEAVADTRRTNDADGD</sequence>
<name>A0A5C6AEW4_9BACT</name>
<dbReference type="Pfam" id="PF01019">
    <property type="entry name" value="G_glu_transpept"/>
    <property type="match status" value="1"/>
</dbReference>
<dbReference type="InterPro" id="IPR029055">
    <property type="entry name" value="Ntn_hydrolases_N"/>
</dbReference>
<proteinExistence type="inferred from homology"/>
<dbReference type="GO" id="GO:0103068">
    <property type="term" value="F:leukotriene C4 gamma-glutamyl transferase activity"/>
    <property type="evidence" value="ECO:0007669"/>
    <property type="project" value="UniProtKB-EC"/>
</dbReference>
<dbReference type="SUPFAM" id="SSF56235">
    <property type="entry name" value="N-terminal nucleophile aminohydrolases (Ntn hydrolases)"/>
    <property type="match status" value="1"/>
</dbReference>
<dbReference type="GO" id="GO:0016787">
    <property type="term" value="F:hydrolase activity"/>
    <property type="evidence" value="ECO:0007669"/>
    <property type="project" value="UniProtKB-KW"/>
</dbReference>
<dbReference type="PRINTS" id="PR01210">
    <property type="entry name" value="GGTRANSPTASE"/>
</dbReference>
<dbReference type="Gene3D" id="1.10.246.130">
    <property type="match status" value="1"/>
</dbReference>
<evidence type="ECO:0000256" key="5">
    <source>
        <dbReference type="SAM" id="SignalP"/>
    </source>
</evidence>
<feature type="signal peptide" evidence="5">
    <location>
        <begin position="1"/>
        <end position="23"/>
    </location>
</feature>
<keyword evidence="2 6" id="KW-0808">Transferase</keyword>
<keyword evidence="5" id="KW-0732">Signal</keyword>
<dbReference type="PANTHER" id="PTHR43199:SF1">
    <property type="entry name" value="GLUTATHIONE HYDROLASE PROENZYME"/>
    <property type="match status" value="1"/>
</dbReference>
<keyword evidence="7" id="KW-1185">Reference proteome</keyword>
<dbReference type="EC" id="2.3.2.2" evidence="6"/>
<organism evidence="6 7">
    <name type="scientific">Botrimarina colliarenosi</name>
    <dbReference type="NCBI Taxonomy" id="2528001"/>
    <lineage>
        <taxon>Bacteria</taxon>
        <taxon>Pseudomonadati</taxon>
        <taxon>Planctomycetota</taxon>
        <taxon>Planctomycetia</taxon>
        <taxon>Pirellulales</taxon>
        <taxon>Lacipirellulaceae</taxon>
        <taxon>Botrimarina</taxon>
    </lineage>
</organism>
<feature type="chain" id="PRO_5022929448" evidence="5">
    <location>
        <begin position="24"/>
        <end position="563"/>
    </location>
</feature>
<dbReference type="InterPro" id="IPR051792">
    <property type="entry name" value="GGT_bact"/>
</dbReference>
<keyword evidence="4" id="KW-0865">Zymogen</keyword>
<evidence type="ECO:0000313" key="6">
    <source>
        <dbReference type="EMBL" id="TWT97725.1"/>
    </source>
</evidence>
<evidence type="ECO:0000256" key="2">
    <source>
        <dbReference type="ARBA" id="ARBA00022679"/>
    </source>
</evidence>
<gene>
    <name evidence="6" type="primary">ggt_1</name>
    <name evidence="6" type="ORF">Pla108_18770</name>
</gene>
<dbReference type="PANTHER" id="PTHR43199">
    <property type="entry name" value="GLUTATHIONE HYDROLASE"/>
    <property type="match status" value="1"/>
</dbReference>
<dbReference type="AlphaFoldDB" id="A0A5C6AEW4"/>
<evidence type="ECO:0000256" key="4">
    <source>
        <dbReference type="ARBA" id="ARBA00023145"/>
    </source>
</evidence>
<protein>
    <submittedName>
        <fullName evidence="6">Gamma-glutamyltranspeptidase</fullName>
        <ecNumber evidence="6">2.3.2.2</ecNumber>
    </submittedName>
</protein>
<dbReference type="InterPro" id="IPR043138">
    <property type="entry name" value="GGT_lsub"/>
</dbReference>
<dbReference type="Gene3D" id="3.60.20.40">
    <property type="match status" value="1"/>
</dbReference>
<dbReference type="InterPro" id="IPR043137">
    <property type="entry name" value="GGT_ssub_C"/>
</dbReference>
<evidence type="ECO:0000256" key="1">
    <source>
        <dbReference type="ARBA" id="ARBA00009381"/>
    </source>
</evidence>